<gene>
    <name evidence="1" type="ORF">R3P38DRAFT_2661949</name>
</gene>
<evidence type="ECO:0000313" key="1">
    <source>
        <dbReference type="EMBL" id="KAK6984810.1"/>
    </source>
</evidence>
<evidence type="ECO:0000313" key="2">
    <source>
        <dbReference type="Proteomes" id="UP001362999"/>
    </source>
</evidence>
<protein>
    <recommendedName>
        <fullName evidence="3">F-box domain-containing protein</fullName>
    </recommendedName>
</protein>
<dbReference type="AlphaFoldDB" id="A0AAV9ZL81"/>
<sequence>MSLDEVLPFELISKVFIQCLPRYGRARPDPQLAPLLLLQICRRWRTIALETPWLWNSIFLEFSRESESTGLPILFGDELAPSIHPIVSLVDLWFSRCEGFPLSITLLSQEVGLGLPDGLVRVIQSRCSQWNRLELSLARKLLVGLLSVEGPFSLLQSLAIGDSNGETLNFEIQRKVYLKSPALKILRMRNSYIDPLFRSVMANGPKPHTVELSRITIDVTDVSDLFSLLPELRHLTLHIHHPRGVVSSGTLSLPRLNTLVVEGCVDFLAYASAPALVDLGLTVWNELEANIVVSFVSRSGCALNWLSLRNATMSHSTWTILLPVTQTVPTLDLHNISFGKDILFPRNHTLTHLRNLSIVTRASLAVYDELLRILNTHQTAWLTRVYIRILHDLNWGREIISVPAPTAEVLGHIRHFDSLGFAIFLETPDFRWSMDATNEVEPDFNIFQPDEPMPFSIW</sequence>
<keyword evidence="2" id="KW-1185">Reference proteome</keyword>
<name>A0AAV9ZL81_9AGAR</name>
<dbReference type="Proteomes" id="UP001362999">
    <property type="component" value="Unassembled WGS sequence"/>
</dbReference>
<comment type="caution">
    <text evidence="1">The sequence shown here is derived from an EMBL/GenBank/DDBJ whole genome shotgun (WGS) entry which is preliminary data.</text>
</comment>
<accession>A0AAV9ZL81</accession>
<reference evidence="1 2" key="1">
    <citation type="journal article" date="2024" name="J Genomics">
        <title>Draft genome sequencing and assembly of Favolaschia claudopus CIRM-BRFM 2984 isolated from oak limbs.</title>
        <authorList>
            <person name="Navarro D."/>
            <person name="Drula E."/>
            <person name="Chaduli D."/>
            <person name="Cazenave R."/>
            <person name="Ahrendt S."/>
            <person name="Wang J."/>
            <person name="Lipzen A."/>
            <person name="Daum C."/>
            <person name="Barry K."/>
            <person name="Grigoriev I.V."/>
            <person name="Favel A."/>
            <person name="Rosso M.N."/>
            <person name="Martin F."/>
        </authorList>
    </citation>
    <scope>NUCLEOTIDE SEQUENCE [LARGE SCALE GENOMIC DNA]</scope>
    <source>
        <strain evidence="1 2">CIRM-BRFM 2984</strain>
    </source>
</reference>
<organism evidence="1 2">
    <name type="scientific">Favolaschia claudopus</name>
    <dbReference type="NCBI Taxonomy" id="2862362"/>
    <lineage>
        <taxon>Eukaryota</taxon>
        <taxon>Fungi</taxon>
        <taxon>Dikarya</taxon>
        <taxon>Basidiomycota</taxon>
        <taxon>Agaricomycotina</taxon>
        <taxon>Agaricomycetes</taxon>
        <taxon>Agaricomycetidae</taxon>
        <taxon>Agaricales</taxon>
        <taxon>Marasmiineae</taxon>
        <taxon>Mycenaceae</taxon>
        <taxon>Favolaschia</taxon>
    </lineage>
</organism>
<proteinExistence type="predicted"/>
<dbReference type="EMBL" id="JAWWNJ010000134">
    <property type="protein sequence ID" value="KAK6984810.1"/>
    <property type="molecule type" value="Genomic_DNA"/>
</dbReference>
<dbReference type="SUPFAM" id="SSF52047">
    <property type="entry name" value="RNI-like"/>
    <property type="match status" value="1"/>
</dbReference>
<evidence type="ECO:0008006" key="3">
    <source>
        <dbReference type="Google" id="ProtNLM"/>
    </source>
</evidence>